<proteinExistence type="predicted"/>
<evidence type="ECO:0000313" key="6">
    <source>
        <dbReference type="Proteomes" id="UP000694385"/>
    </source>
</evidence>
<dbReference type="InterPro" id="IPR002048">
    <property type="entry name" value="EF_hand_dom"/>
</dbReference>
<feature type="compositionally biased region" description="Basic and acidic residues" evidence="3">
    <location>
        <begin position="629"/>
        <end position="638"/>
    </location>
</feature>
<feature type="region of interest" description="Disordered" evidence="3">
    <location>
        <begin position="1"/>
        <end position="191"/>
    </location>
</feature>
<gene>
    <name evidence="5" type="primary">Spata21</name>
</gene>
<feature type="region of interest" description="Disordered" evidence="3">
    <location>
        <begin position="599"/>
        <end position="648"/>
    </location>
</feature>
<dbReference type="SMART" id="SM00054">
    <property type="entry name" value="EFh"/>
    <property type="match status" value="1"/>
</dbReference>
<dbReference type="Proteomes" id="UP000694385">
    <property type="component" value="Unassembled WGS sequence"/>
</dbReference>
<dbReference type="GO" id="GO:0005509">
    <property type="term" value="F:calcium ion binding"/>
    <property type="evidence" value="ECO:0007669"/>
    <property type="project" value="InterPro"/>
</dbReference>
<dbReference type="GeneTree" id="ENSGT00940000162494"/>
<keyword evidence="1" id="KW-0479">Metal-binding</keyword>
<dbReference type="Gene3D" id="1.10.238.10">
    <property type="entry name" value="EF-hand"/>
    <property type="match status" value="1"/>
</dbReference>
<name>A0A8C5LBG4_JACJA</name>
<dbReference type="OMA" id="PCIPLYP"/>
<accession>A0A8C5LBG4</accession>
<feature type="compositionally biased region" description="Polar residues" evidence="3">
    <location>
        <begin position="111"/>
        <end position="121"/>
    </location>
</feature>
<dbReference type="Ensembl" id="ENSJJAT00000027580.1">
    <property type="protein sequence ID" value="ENSJJAP00000021030.1"/>
    <property type="gene ID" value="ENSJJAG00000021513.1"/>
</dbReference>
<dbReference type="InterPro" id="IPR043520">
    <property type="entry name" value="SPT21"/>
</dbReference>
<dbReference type="InterPro" id="IPR018247">
    <property type="entry name" value="EF_Hand_1_Ca_BS"/>
</dbReference>
<evidence type="ECO:0000313" key="5">
    <source>
        <dbReference type="Ensembl" id="ENSJJAP00000021030.1"/>
    </source>
</evidence>
<evidence type="ECO:0000256" key="3">
    <source>
        <dbReference type="SAM" id="MobiDB-lite"/>
    </source>
</evidence>
<dbReference type="PROSITE" id="PS00018">
    <property type="entry name" value="EF_HAND_1"/>
    <property type="match status" value="1"/>
</dbReference>
<dbReference type="AlphaFoldDB" id="A0A8C5LBG4"/>
<evidence type="ECO:0000256" key="2">
    <source>
        <dbReference type="ARBA" id="ARBA00022837"/>
    </source>
</evidence>
<dbReference type="PANTHER" id="PTHR47500">
    <property type="entry name" value="EF-HAND CALCIUM-BINDING DOMAIN-CONTAINING PROTEIN"/>
    <property type="match status" value="1"/>
</dbReference>
<keyword evidence="6" id="KW-1185">Reference proteome</keyword>
<dbReference type="PROSITE" id="PS50222">
    <property type="entry name" value="EF_HAND_2"/>
    <property type="match status" value="1"/>
</dbReference>
<sequence>IKNRNTQMRLEDKAEAPGDQSRPGLSSTTEKADAEPTIAGVIQVALEDASGMSNWKQPVAPGGSERELRNTEASPKPSSRAAQEGTGELEAGWEQIQPKLDEDLEGFLQPSIETNDQQKGQRSPVMVEDQPPESCQGSKEQDLGRQCTLDSLGQPLPDDTPGESGPPQVALSESGPGAHEDNSQEAVLPPPMVTTEKETTLPFLPPMPGPQIPKAGGKVVEIQPSSRLIPDAFPCPQEKDTDKKKELDQAQKRLPEATAVAVVRSPRNTRPGFMKCLLEVEEQATHHRALKARALMSWRAPRTMTSVHAPGPVSSSTTLQNSTSASAAIPLWARPLVPGSAPALVGTPVPVLPTHNQDLGHRWPEFGSQISERSLCYAKARQESEERSLLKSWEEWPEEHLTLKQEEAFHCYFEVFNGPGEIDAPSLSKVLHIINFPLSAAQVEEALRSADINGDGHVDFRDFLAVMTDSARFFCSVEQNVLLDMSCVNPSTLFFDILSLLVEMLALPETALEEITSYYQKMMKEGFSRTREMELAMAGLRSRKKLLYNLQQMDSLEVPERRVLRIPGRVKQQNYAANLQSPYAQVPCIPLYPRLEKTARRKHGSRSTVDHCTSTGLSPDPFESGPPGSREHASDSKKWLSSVPARTH</sequence>
<reference evidence="5" key="2">
    <citation type="submission" date="2025-09" db="UniProtKB">
        <authorList>
            <consortium name="Ensembl"/>
        </authorList>
    </citation>
    <scope>IDENTIFICATION</scope>
</reference>
<evidence type="ECO:0000259" key="4">
    <source>
        <dbReference type="PROSITE" id="PS50222"/>
    </source>
</evidence>
<organism evidence="5 6">
    <name type="scientific">Jaculus jaculus</name>
    <name type="common">Lesser Egyptian jerboa</name>
    <dbReference type="NCBI Taxonomy" id="51337"/>
    <lineage>
        <taxon>Eukaryota</taxon>
        <taxon>Metazoa</taxon>
        <taxon>Chordata</taxon>
        <taxon>Craniata</taxon>
        <taxon>Vertebrata</taxon>
        <taxon>Euteleostomi</taxon>
        <taxon>Mammalia</taxon>
        <taxon>Eutheria</taxon>
        <taxon>Euarchontoglires</taxon>
        <taxon>Glires</taxon>
        <taxon>Rodentia</taxon>
        <taxon>Myomorpha</taxon>
        <taxon>Dipodoidea</taxon>
        <taxon>Dipodidae</taxon>
        <taxon>Dipodinae</taxon>
        <taxon>Jaculus</taxon>
    </lineage>
</organism>
<feature type="compositionally biased region" description="Polar residues" evidence="3">
    <location>
        <begin position="71"/>
        <end position="81"/>
    </location>
</feature>
<feature type="domain" description="EF-hand" evidence="4">
    <location>
        <begin position="438"/>
        <end position="473"/>
    </location>
</feature>
<protein>
    <submittedName>
        <fullName evidence="5">Spermatogenesis associated 21</fullName>
    </submittedName>
</protein>
<dbReference type="CDD" id="cd00051">
    <property type="entry name" value="EFh"/>
    <property type="match status" value="1"/>
</dbReference>
<feature type="compositionally biased region" description="Polar residues" evidence="3">
    <location>
        <begin position="606"/>
        <end position="617"/>
    </location>
</feature>
<reference evidence="5" key="1">
    <citation type="submission" date="2025-08" db="UniProtKB">
        <authorList>
            <consortium name="Ensembl"/>
        </authorList>
    </citation>
    <scope>IDENTIFICATION</scope>
</reference>
<dbReference type="InterPro" id="IPR011992">
    <property type="entry name" value="EF-hand-dom_pair"/>
</dbReference>
<dbReference type="PANTHER" id="PTHR47500:SF1">
    <property type="entry name" value="SPERMATOGENESIS-ASSOCIATED PROTEIN 21"/>
    <property type="match status" value="1"/>
</dbReference>
<dbReference type="SUPFAM" id="SSF47473">
    <property type="entry name" value="EF-hand"/>
    <property type="match status" value="1"/>
</dbReference>
<evidence type="ECO:0000256" key="1">
    <source>
        <dbReference type="ARBA" id="ARBA00022723"/>
    </source>
</evidence>
<keyword evidence="2" id="KW-0106">Calcium</keyword>